<dbReference type="InterPro" id="IPR043738">
    <property type="entry name" value="DUF5683"/>
</dbReference>
<reference evidence="2" key="1">
    <citation type="journal article" date="2020" name="mSystems">
        <title>Genome- and Community-Level Interaction Insights into Carbon Utilization and Element Cycling Functions of Hydrothermarchaeota in Hydrothermal Sediment.</title>
        <authorList>
            <person name="Zhou Z."/>
            <person name="Liu Y."/>
            <person name="Xu W."/>
            <person name="Pan J."/>
            <person name="Luo Z.H."/>
            <person name="Li M."/>
        </authorList>
    </citation>
    <scope>NUCLEOTIDE SEQUENCE [LARGE SCALE GENOMIC DNA]</scope>
    <source>
        <strain evidence="2">HyVt-237</strain>
    </source>
</reference>
<feature type="domain" description="DUF5683" evidence="1">
    <location>
        <begin position="19"/>
        <end position="122"/>
    </location>
</feature>
<dbReference type="AlphaFoldDB" id="A0A7C1BG59"/>
<comment type="caution">
    <text evidence="2">The sequence shown here is derived from an EMBL/GenBank/DDBJ whole genome shotgun (WGS) entry which is preliminary data.</text>
</comment>
<dbReference type="EMBL" id="DRBW01000201">
    <property type="protein sequence ID" value="HDM90620.1"/>
    <property type="molecule type" value="Genomic_DNA"/>
</dbReference>
<sequence>MLLAFILLASSGEKVEGSHDKALLYGLLIPGGGQFYNGQPVKGALLGAAIVYFGYSSARNFLDYRRYLDRYRETDDSEYKSLYEARFRDGMSNFLYFLMSWGFSLLDAYVQGKLYGFEREKESALGFSAGPRSFRLRLRLKFLEGPR</sequence>
<accession>A0A7C1BG59</accession>
<dbReference type="Pfam" id="PF18935">
    <property type="entry name" value="DUF5683"/>
    <property type="match status" value="1"/>
</dbReference>
<gene>
    <name evidence="2" type="ORF">ENG67_05390</name>
</gene>
<name>A0A7C1BG59_UNCW3</name>
<protein>
    <recommendedName>
        <fullName evidence="1">DUF5683 domain-containing protein</fullName>
    </recommendedName>
</protein>
<dbReference type="Proteomes" id="UP000885931">
    <property type="component" value="Unassembled WGS sequence"/>
</dbReference>
<evidence type="ECO:0000313" key="2">
    <source>
        <dbReference type="EMBL" id="HDM90620.1"/>
    </source>
</evidence>
<proteinExistence type="predicted"/>
<evidence type="ECO:0000259" key="1">
    <source>
        <dbReference type="Pfam" id="PF18935"/>
    </source>
</evidence>
<organism evidence="2">
    <name type="scientific">candidate division WOR-3 bacterium</name>
    <dbReference type="NCBI Taxonomy" id="2052148"/>
    <lineage>
        <taxon>Bacteria</taxon>
        <taxon>Bacteria division WOR-3</taxon>
    </lineage>
</organism>